<proteinExistence type="inferred from homology"/>
<dbReference type="InterPro" id="IPR040637">
    <property type="entry name" value="Ribosomal_uL10-like_insert"/>
</dbReference>
<dbReference type="Gene3D" id="3.30.70.1730">
    <property type="match status" value="1"/>
</dbReference>
<sequence>ASRNLKDNIFLVSLTKVKKKNGKETKTNLVTAVHNCVDSYANLVVFSLDSSRSTNFIGIRQKYKLNSRFFFGKKNVMKVALGRDAKSAYEKELNKVSELLQGNCVLMFTNDSINSVIKFFSNYQEPDYAVGGEISTKTVELNADSLSRFPSTMEPKLRKLGLPTRLERGVITLLSNFTVSREGDKLTVEQAKILKLLGEKISVFKMNVLGYWNKEHGFKRLS</sequence>
<feature type="domain" description="Large ribosomal subunit protein uL10-like insertion" evidence="6">
    <location>
        <begin position="132"/>
        <end position="198"/>
    </location>
</feature>
<keyword evidence="7" id="KW-1185">Reference proteome</keyword>
<keyword evidence="4 5" id="KW-0539">Nucleus</keyword>
<dbReference type="InterPro" id="IPR051742">
    <property type="entry name" value="Ribosome_Assembly_uL10"/>
</dbReference>
<dbReference type="AlphaFoldDB" id="A0A0N5AMJ5"/>
<dbReference type="SUPFAM" id="SSF160369">
    <property type="entry name" value="Ribosomal protein L10-like"/>
    <property type="match status" value="1"/>
</dbReference>
<dbReference type="Proteomes" id="UP000046393">
    <property type="component" value="Unplaced"/>
</dbReference>
<evidence type="ECO:0000256" key="3">
    <source>
        <dbReference type="ARBA" id="ARBA00022490"/>
    </source>
</evidence>
<dbReference type="GO" id="GO:0005737">
    <property type="term" value="C:cytoplasm"/>
    <property type="evidence" value="ECO:0007669"/>
    <property type="project" value="UniProtKB-SubCell"/>
</dbReference>
<dbReference type="Pfam" id="PF17777">
    <property type="entry name" value="RL10P_insert"/>
    <property type="match status" value="1"/>
</dbReference>
<evidence type="ECO:0000256" key="5">
    <source>
        <dbReference type="RuleBase" id="RU364039"/>
    </source>
</evidence>
<evidence type="ECO:0000313" key="7">
    <source>
        <dbReference type="Proteomes" id="UP000046393"/>
    </source>
</evidence>
<evidence type="ECO:0000313" key="8">
    <source>
        <dbReference type="WBParaSite" id="SMUV_0000580301-mRNA-1"/>
    </source>
</evidence>
<dbReference type="Gene3D" id="3.90.105.20">
    <property type="match status" value="1"/>
</dbReference>
<dbReference type="InterPro" id="IPR043164">
    <property type="entry name" value="Ribosomal_uL10-like_insert_sf"/>
</dbReference>
<comment type="subunit">
    <text evidence="5">Associates with the pre-60S ribosomal particle.</text>
</comment>
<dbReference type="GO" id="GO:0000027">
    <property type="term" value="P:ribosomal large subunit assembly"/>
    <property type="evidence" value="ECO:0007669"/>
    <property type="project" value="InterPro"/>
</dbReference>
<dbReference type="PANTHER" id="PTHR45841">
    <property type="entry name" value="MRNA TURNOVER PROTEIN 4 MRTO4"/>
    <property type="match status" value="1"/>
</dbReference>
<dbReference type="PANTHER" id="PTHR45841:SF1">
    <property type="entry name" value="MRNA TURNOVER PROTEIN 4 HOMOLOG"/>
    <property type="match status" value="1"/>
</dbReference>
<dbReference type="GO" id="GO:0005730">
    <property type="term" value="C:nucleolus"/>
    <property type="evidence" value="ECO:0007669"/>
    <property type="project" value="UniProtKB-SubCell"/>
</dbReference>
<organism evidence="7 8">
    <name type="scientific">Syphacia muris</name>
    <dbReference type="NCBI Taxonomy" id="451379"/>
    <lineage>
        <taxon>Eukaryota</taxon>
        <taxon>Metazoa</taxon>
        <taxon>Ecdysozoa</taxon>
        <taxon>Nematoda</taxon>
        <taxon>Chromadorea</taxon>
        <taxon>Rhabditida</taxon>
        <taxon>Spirurina</taxon>
        <taxon>Oxyuridomorpha</taxon>
        <taxon>Oxyuroidea</taxon>
        <taxon>Oxyuridae</taxon>
        <taxon>Syphacia</taxon>
    </lineage>
</organism>
<keyword evidence="5" id="KW-0690">Ribosome biogenesis</keyword>
<evidence type="ECO:0000259" key="6">
    <source>
        <dbReference type="Pfam" id="PF17777"/>
    </source>
</evidence>
<keyword evidence="3 5" id="KW-0963">Cytoplasm</keyword>
<name>A0A0N5AMJ5_9BILA</name>
<protein>
    <recommendedName>
        <fullName evidence="5">Ribosome assembly factor mrt4</fullName>
    </recommendedName>
</protein>
<comment type="function">
    <text evidence="1 5">Component of the ribosome assembly machinery. Nuclear paralog of the ribosomal protein P0, it binds pre-60S subunits at an early stage of assembly in the nucleolus, and is replaced by P0 in cytoplasmic pre-60S subunits and mature 80S ribosomes.</text>
</comment>
<dbReference type="InterPro" id="IPR043141">
    <property type="entry name" value="Ribosomal_uL10-like_sf"/>
</dbReference>
<dbReference type="InterPro" id="IPR001790">
    <property type="entry name" value="Ribosomal_uL10"/>
</dbReference>
<dbReference type="InterPro" id="IPR033867">
    <property type="entry name" value="Mrt4"/>
</dbReference>
<dbReference type="CDD" id="cd05796">
    <property type="entry name" value="Ribosomal_P0_like"/>
    <property type="match status" value="1"/>
</dbReference>
<evidence type="ECO:0000256" key="4">
    <source>
        <dbReference type="ARBA" id="ARBA00023242"/>
    </source>
</evidence>
<dbReference type="GO" id="GO:0030687">
    <property type="term" value="C:preribosome, large subunit precursor"/>
    <property type="evidence" value="ECO:0007669"/>
    <property type="project" value="TreeGrafter"/>
</dbReference>
<evidence type="ECO:0000256" key="2">
    <source>
        <dbReference type="ARBA" id="ARBA00008889"/>
    </source>
</evidence>
<dbReference type="STRING" id="451379.A0A0N5AMJ5"/>
<comment type="similarity">
    <text evidence="2 5">Belongs to the universal ribosomal protein uL10 family.</text>
</comment>
<dbReference type="GO" id="GO:0000956">
    <property type="term" value="P:nuclear-transcribed mRNA catabolic process"/>
    <property type="evidence" value="ECO:0007669"/>
    <property type="project" value="TreeGrafter"/>
</dbReference>
<dbReference type="WBParaSite" id="SMUV_0000580301-mRNA-1">
    <property type="protein sequence ID" value="SMUV_0000580301-mRNA-1"/>
    <property type="gene ID" value="SMUV_0000580301"/>
</dbReference>
<dbReference type="FunFam" id="3.30.70.1730:FF:000005">
    <property type="entry name" value="Ribosome assembly factor mrt4"/>
    <property type="match status" value="1"/>
</dbReference>
<accession>A0A0N5AMJ5</accession>
<reference evidence="8" key="1">
    <citation type="submission" date="2017-02" db="UniProtKB">
        <authorList>
            <consortium name="WormBaseParasite"/>
        </authorList>
    </citation>
    <scope>IDENTIFICATION</scope>
</reference>
<dbReference type="GO" id="GO:0003723">
    <property type="term" value="F:RNA binding"/>
    <property type="evidence" value="ECO:0007669"/>
    <property type="project" value="TreeGrafter"/>
</dbReference>
<comment type="subcellular location">
    <subcellularLocation>
        <location evidence="5">Cytoplasm</location>
    </subcellularLocation>
    <subcellularLocation>
        <location evidence="5">Nucleus</location>
        <location evidence="5">Nucleolus</location>
    </subcellularLocation>
</comment>
<dbReference type="GO" id="GO:0006364">
    <property type="term" value="P:rRNA processing"/>
    <property type="evidence" value="ECO:0007669"/>
    <property type="project" value="TreeGrafter"/>
</dbReference>
<dbReference type="Pfam" id="PF00466">
    <property type="entry name" value="Ribosomal_L10"/>
    <property type="match status" value="1"/>
</dbReference>
<evidence type="ECO:0000256" key="1">
    <source>
        <dbReference type="ARBA" id="ARBA00004046"/>
    </source>
</evidence>